<feature type="domain" description="Sushi" evidence="30">
    <location>
        <begin position="2855"/>
        <end position="2912"/>
    </location>
</feature>
<keyword evidence="22 25" id="KW-1015">Disulfide bond</keyword>
<feature type="domain" description="Sushi" evidence="30">
    <location>
        <begin position="2263"/>
        <end position="2323"/>
    </location>
</feature>
<feature type="disulfide bond" evidence="26">
    <location>
        <begin position="3520"/>
        <end position="3563"/>
    </location>
</feature>
<evidence type="ECO:0000259" key="31">
    <source>
        <dbReference type="PROSITE" id="PS51038"/>
    </source>
</evidence>
<feature type="domain" description="Sushi" evidence="30">
    <location>
        <begin position="1295"/>
        <end position="1358"/>
    </location>
</feature>
<feature type="compositionally biased region" description="Basic residues" evidence="27">
    <location>
        <begin position="406"/>
        <end position="416"/>
    </location>
</feature>
<feature type="disulfide bond" evidence="26">
    <location>
        <begin position="3672"/>
        <end position="3699"/>
    </location>
</feature>
<accession>R7UMQ2</accession>
<dbReference type="InterPro" id="IPR027417">
    <property type="entry name" value="P-loop_NTPase"/>
</dbReference>
<dbReference type="Gene3D" id="2.60.120.200">
    <property type="match status" value="1"/>
</dbReference>
<feature type="domain" description="EGF-like" evidence="28">
    <location>
        <begin position="5098"/>
        <end position="5130"/>
    </location>
</feature>
<dbReference type="PROSITE" id="PS01187">
    <property type="entry name" value="EGF_CA"/>
    <property type="match status" value="1"/>
</dbReference>
<dbReference type="GO" id="GO:0003002">
    <property type="term" value="P:regionalization"/>
    <property type="evidence" value="ECO:0007669"/>
    <property type="project" value="UniProtKB-ARBA"/>
</dbReference>
<feature type="compositionally biased region" description="Polar residues" evidence="27">
    <location>
        <begin position="186"/>
        <end position="197"/>
    </location>
</feature>
<dbReference type="SMART" id="SM00181">
    <property type="entry name" value="EGF"/>
    <property type="match status" value="9"/>
</dbReference>
<dbReference type="GO" id="GO:0060255">
    <property type="term" value="P:regulation of macromolecule metabolic process"/>
    <property type="evidence" value="ECO:0007669"/>
    <property type="project" value="UniProtKB-ARBA"/>
</dbReference>
<feature type="disulfide bond" evidence="26">
    <location>
        <begin position="2941"/>
        <end position="2968"/>
    </location>
</feature>
<keyword evidence="23" id="KW-0325">Glycoprotein</keyword>
<evidence type="ECO:0000256" key="16">
    <source>
        <dbReference type="ARBA" id="ARBA00022782"/>
    </source>
</evidence>
<evidence type="ECO:0000259" key="30">
    <source>
        <dbReference type="PROSITE" id="PS50923"/>
    </source>
</evidence>
<keyword evidence="7 25" id="KW-0245">EGF-like domain</keyword>
<feature type="domain" description="Sushi" evidence="30">
    <location>
        <begin position="3645"/>
        <end position="3701"/>
    </location>
</feature>
<dbReference type="GO" id="GO:0051241">
    <property type="term" value="P:negative regulation of multicellular organismal process"/>
    <property type="evidence" value="ECO:0007669"/>
    <property type="project" value="UniProtKB-ARBA"/>
</dbReference>
<dbReference type="PROSITE" id="PS51038">
    <property type="entry name" value="BAH"/>
    <property type="match status" value="1"/>
</dbReference>
<dbReference type="EnsemblMetazoa" id="CapteT227166">
    <property type="protein sequence ID" value="CapteP227166"/>
    <property type="gene ID" value="CapteG227166"/>
</dbReference>
<dbReference type="SMART" id="SM00560">
    <property type="entry name" value="LamGL"/>
    <property type="match status" value="1"/>
</dbReference>
<dbReference type="InterPro" id="IPR001025">
    <property type="entry name" value="BAH_dom"/>
</dbReference>
<dbReference type="InterPro" id="IPR003959">
    <property type="entry name" value="ATPase_AAA_core"/>
</dbReference>
<feature type="domain" description="Sushi" evidence="30">
    <location>
        <begin position="4889"/>
        <end position="4946"/>
    </location>
</feature>
<feature type="domain" description="Sushi" evidence="30">
    <location>
        <begin position="3518"/>
        <end position="3578"/>
    </location>
</feature>
<dbReference type="GO" id="GO:0051093">
    <property type="term" value="P:negative regulation of developmental process"/>
    <property type="evidence" value="ECO:0007669"/>
    <property type="project" value="UniProtKB-ARBA"/>
</dbReference>
<evidence type="ECO:0000256" key="23">
    <source>
        <dbReference type="ARBA" id="ARBA00023180"/>
    </source>
</evidence>
<keyword evidence="10" id="KW-0812">Transmembrane</keyword>
<sequence>MVRLKNKSSPDTKIISWGELRANKRKDAYKCYKSCVFGSLKLKIGSHVLICGSMDEDIHKAFVAKVLDLYDDGSGEKDAPHAVVQWYVRRSEARPGLRSKFTSDQEVALYIGATEDIEIETILDVCEVEKVPEDFTPDSQLLNNSSKGDTMNFYYRYGSDRRQFISLTDNAPISMTPRARHGATATPKSSRSAQTANSKRRLSLAPKQLDLGSPNRHSYNAKQALDRLMDGNDSDSNDSGVTDLSDAPSRPSTMRDAKLKRSVSVCLKPCSSAHLGNSPISRANSSSRIRPSSVKRTSEESENQTPKSSRKVTRTQSQRTPARRARKSLIADVEFTSDAQGNMKSSSARVRRKHDTLDEEADDSPDLDYKPGSDSEEEFVMSRAMPKLVLVRTPGKSQQDEDWSIRRKPSLKRTPRVQRTPSRRTLTPRRRSVLGTPTLPSRSVHVETPGTPLEQARARLHVSAVPEDLPCREDEFADIYQFVQSKIEDGTGGCMYISGVPGTGKTATCQQVVRYLQEQMDCGDLPTFKVIEVNGMRLTDPSHVNISILQQLTGQKATADHAASLLDAHFNKPSPKSTPTLLIVDELDLLMTRKQTVLYNLFDWPTRRHAQLIVLAIANTMDLPERIMINRVASRLGLTRMTFQPYTHRQLHEIVLSRIRGIPAFDEEAVQLVARKVAALSGDARRALDICRRATEIAEQEATGKKTGYVVMNHVNAAVQEMFSSPKIVAIRSASQQEQMFLRALVAEFQRTGIEEAPLCKIYKQHISLCRMEGMPPPSMSGITSICNHLGSWRLLLVEAGRNDIEQRVWLNVSQDDVLYALNNKNISERMTSLKMTNGQSLHLAFVVVTPEEIHLASYLEFVKRLISVSSGEMTASMVIVGQPSFRSLDHLTSYADNTSSHWRNDQITLLNQLNEHLTGPVRFGANVKDVLLEIKTKFENSGPDVWKAVFIISGGFPEEVRPEPGWGQMDGVEQFTFGIGNDINKELCDMDEHTYLFNNVQDFDEFFRSTLHTACEEIQPPENGYFVQGFCSYVTNAACGIKCHPGFTLQGSGLRMCTEGVKRCEPLSAPLYGSMACSSVDFRFGTLCEFSCNDGFNPIGSGGYKMIGPYSKQCSQLGQWLPKNTEINRCIDVTSPVINCPPNIDTATRDREDFAEVHWNPAIALDNSNYIPTMTVSPALNSSAQVPIGQTKVTYTAVDMAGNNAMCHFNITVVDEEPPQVDRCTSPLPFKSSPELNITWEEPVFSDNSKKPLNISVSGDFDKFLPGLSTIRYTATDPSNNTQSCDINIEIREHLCETPKKVLNGNFQCVKSDMGISCSIECNVGYQVSIQSIDRYECTFDNGTWTGSQWPIPDCSKSQMSNHISQKTTMIFQTQLGCNQKLFMSRVRTMTKRKITSLVMAQCHENEICSVMDYNQDCQPFSSDDTYEDTLKRPDHRGILKTLQNVNIQLNEAAHLGLFHLNVPGQAIKFATLNTSDSIIHCPVGGVPFADQCGRLWVSNLGFFYTPMIVLCSVGMFYNVTSTKCESCPIGTYQPTEGAKTCLVCPEHTGTVSSQTQSKEECKGHCLPGFISDSGLEPCSSCPIGYYQSLYGQIECIQCDGNLTTSMRAEKHASQCKAMPIVIEPCPAGHVSRNGLHPCLPCPKGFFQPEEGNNFCYQCPEIGMTDETGSEAITDCHNIWNTTNGTMEELVVNECFADPCRHKGTCISVEWSYTCECLAGFTGEIQWNMPGSLFYSSFVFFIGTHCENEIHECLSLPCLNGGSCIELEPGYSCICAQGFLGDLCESNIDECQSNPCLNNSTCIDGVDEFFCDCINGFEGVSCDKEVNDCIGQPCLNGGRCVDLLADYECNCTAGYQGRNCEDEIDECEDTPCQNNGTCTDAINTFRCDCSVGFTGEQCEFPINECSSNPCLNHGECVNLVPAGYTCRCQSAYFGLNCGSKLRADFDMTFFSSEPPSYSTLSEVFIPDLTELTVEMWIKTSGMKCYGTPLSYVANVIDNAFTISDCSGFVIYINGQITVTNVSINDGGWQHLAFTWSSLAGQWSFYVGGSMEVEGRDLAAGETIPGGGMMVLGQEQHISSGSFNASLSFVGTISMVNVWNRAMNSGEIEQLAQSCNTDSHIGNVVAWPEFIKGVHGDLQVSSSSLCQECSLSENLENGTWVFGHQTSGMASVHYFCNDGFELVGPTSRKCLVNSTWSENQPVCRAIDCGYPGPLSNGQVTGDSLFKSTIKFSCNAGYKLVGNSSLDCNSDGQWSSRIPQCQEVICSQQLGHSPGQMIISNDTKYTPGDTLILDCLDGYYLNGSRSIQCGADGEWESPFPSCNPLTCDVTLPPDNVNILAENSTLIPYYGVVRFICDTGFKAIQPSVIQCMGQNLWNTSVSPCSPVDCGHPGFTNNSVLFVSNNSSFGSEAVYSCNIGYDSLSSTKLTCLSNGTWSSPPPTCKIAKCPEPGLIKNGRIEYKSLDYNERAIYNCNQGYTLKGKSELICSDSGRWTPSTPVCERNGCILPDHTPNSQLNIYGEGFDQVLKYSCNIGFRLQGQSKVKCETTGIWDSTIPECLRVMCDPPTFPDNATVEIKSTSYLGDNMEYICDAGFVLEGNRIRYCLDNGSWNGTDPVCVERRCTTPALFRNGRYVEDGVHRVGTIIHYACDEGFESSDRRGLVCLEDGTWSGPTPKCNVVQCALPDPIPHGSFTVSGVTHGSTLHYTCDHGYEISSSQMQVCGKDKQWSGSAPLCALIICPTPPTIDHGILQLPRGGNTVGSVVAYQCLPGYHIEKHSERICLPNRMWTNDEPRCLKRTCSIVPMNLLNGKVSGNGFEFNSILSYECNKGFLLNGSSLRRCNEDGLWDAAPPRCEPMQCNKLENPANGSLQGKEYYYGSIVLYSCNLGFKLHGLKERICLSDGQWIGSSPHCQVIKCTDIFEFTNGYYKVHSYNLNGLVTFNCDPYFVLSGPKERVCTAEGRWSDSQPECIRQYCAMPPSIAWGIPLANRTLINSTVKYQCEKNHNIVYPNGTLKCAVNGSYIGILPWCEEVKCLGLSLEHGAVTLNGSTVGDVAINSCDLGYSLIGPASRTCIGDGIWDGFEARCERTTCPPPPTLNGMNFAKQKEYFFRHFANYTCLQGFYLSSPGLLHCSENGTWLGRLPVCDLITCHIPSITNAILHNDNKSEVIIGEFLQISCQVGHQIKGSHRLVCMEDGSWSHRIPTCDRINCSIPIMSNGNILSPEGLSYGAKIEVICNAGFDLEGSSLLQCGYDATWTPSTTRCIAISCPPPNFDNGMFYILERPYIGYGYPFGIVLKFICHNGFRMTGNSSTLTCQADKLWSDHFPICFRIECKTPAHIDYPHMVIQHPKDVYYAGDTVVIKCLEGYKFNSEESDDRLCTFDGVWNQPFPKCKAIFCELPVIENMIIDSEERNGFPTKIPFNDTWHVDCKKGYVLKGSRNLRCVLSGSLHPDIPSCLPVSCPLLIPENSVISATPSDHLHFYGQQLHFKCPDGFILDGYESLECQWTGNWSAKLPVCSETTCIIPQLIGGVVIQHDIGEKVRLGESITLKCDVGFKHVGEKHLKCIANETWSGLVPQCEELACLDPAVENSIITTRNSSNSPDNMNFVYGDAISIRCLPGYDIHGPSENLCLLNETWQEQLPKCVIKHCPELNITNGVYDHYQTVFETKLDISCALGYELIGDDHVVCGTDGEWIGVIPKCCVITCPSPIINNGNVVSMTNSATTTEWIPYGEFIRFKCKEGYELQGLEELECLQNKTWSNQFPVCTKRTCAPVSAPNTVSDIEYSDGDMLLNFRTRIHFHCENGYEFVSGNATLTCGPNNQWIGEIPICKMITCPNIKVVDNGITILRKKTEFFTAGDSMKFSCDSSYDLHGKEQIVCQSNGEWTSGPPQCLPIQCPPINVTNGVYDGNLDFVNATKKLRCTKGYEIIGMAETICLSNKSWSVHGECERVQCDLPGDIQNGTCIANGIKYGDELKCSCDSGFKLHGPHRRKCRSDKSWSRRQPECRRISCSPLPLIRHANLIGNGHLFGDEIIVECHEGYTLDNKSAILTCESAGAWTAVTEMCRQMYCPVIASLSNGYIVGGQHHYRSVIAFFCNEGYDLIGSENSTCTSEGSWSAPVPMCRRVRCPHPSIPQFGFLGRISNTSHVHHYEYGDVINYNCVQGYVLHGDAVLTCNRKGYWSAEWPVCHKVMCVSPPTVKTAYPLSRSNHFFGDVVQYSCFIGYEPSGYLMSSCLANGEWDTSAIQCSKVRCSTNLLIANGTYIASDFVYKSLIVYSCDRGYRLEGESTIECGSDGKWTYEKPSCEEVVCPKPHPIQNGYILGSRFEFDSSVFYTCNEGHFLNGAPLRLCLNNGSWSGPQPTCDKVQCLPPPNLNNSSHKNKAEWFYGDVVKYECNNGYKPEGSSSAVCLSHGEWEIINFHCERISCSPPGILQHGSVVYSSLWQGALAHHQCDSGFTLLGKSNITCIENQVWSSASPVCMPVECPAPTNITNGVVIAPDIIFMSRIQFSCHSNYRLVGEELGFCTSNGTWSIDPPLCTPMNCQRPPIIDNGKVIGESRFPGTTISYWCYRGYRLIGKKENVCTHDEMWLHPFPKCVRVNCVPPIAIENGRFNEGTNSFRSVRVATCYTGYFIYGSATITCLANGRWTPLRGKCKAVSCGPPPAIPHAAPRGTEFTCGKTIVYVCDAGYSSKNNFLSCGSDQKWSGSVINCEQIKCDINSILSISVPFASIIIYGNSVGNMAEFVCDKGYEMRGRSSVTCSMNGTWVFPEGPAAQCSPVYCGPPPRLRNSRIRASGVTFGKTASYECSEGYTLQRPSTLKCESDGKWVGPYPSCQPRSTCPSHSLMNGVVKIVGSIVNYACRKGFRLIGEQTRRCRLNEIWHGEPPICVFFECAAPLEPNAGSIQVDTLIVGSTVIYRCNEGRVMVGNESAQCTDRGEWSSHPPTCVLPPIATSGCPVLELPPHIETIHLDKTHGVGTILHLRCIEGYLSDSLIRMECTPDGSWSGPLQPCRRVVCEPPNDDSMVLITGKVFFFGDQAFYSCRRDAIPLNDQLLTCTASGEWDHKPRCYGGCRYPCENGGQCIGHNICRCRQGYTGRLCREVLCQVPCLNGGYCSAPNLCSCPNGYTGQHCEQRKRKTRTIYHR</sequence>
<feature type="disulfide bond" evidence="26">
    <location>
        <begin position="2265"/>
        <end position="2308"/>
    </location>
</feature>
<feature type="disulfide bond" evidence="26">
    <location>
        <begin position="2648"/>
        <end position="2675"/>
    </location>
</feature>
<dbReference type="SMART" id="SM00032">
    <property type="entry name" value="CCP"/>
    <property type="match status" value="52"/>
</dbReference>
<feature type="disulfide bond" evidence="26">
    <location>
        <begin position="2766"/>
        <end position="2793"/>
    </location>
</feature>
<dbReference type="InterPro" id="IPR006558">
    <property type="entry name" value="LamG-like"/>
</dbReference>
<feature type="domain" description="Sushi" evidence="30">
    <location>
        <begin position="4952"/>
        <end position="5011"/>
    </location>
</feature>
<feature type="domain" description="Sushi" evidence="30">
    <location>
        <begin position="4777"/>
        <end position="4834"/>
    </location>
</feature>
<feature type="disulfide bond" evidence="26">
    <location>
        <begin position="2414"/>
        <end position="2441"/>
    </location>
</feature>
<feature type="disulfide bond" evidence="26">
    <location>
        <begin position="2294"/>
        <end position="2321"/>
    </location>
</feature>
<evidence type="ECO:0000256" key="25">
    <source>
        <dbReference type="PROSITE-ProRule" id="PRU00076"/>
    </source>
</evidence>
<dbReference type="Gene3D" id="2.10.70.10">
    <property type="entry name" value="Complement Module, domain 1"/>
    <property type="match status" value="50"/>
</dbReference>
<evidence type="ECO:0000256" key="10">
    <source>
        <dbReference type="ARBA" id="ARBA00022692"/>
    </source>
</evidence>
<keyword evidence="15" id="KW-0547">Nucleotide-binding</keyword>
<dbReference type="InterPro" id="IPR036390">
    <property type="entry name" value="WH_DNA-bd_sf"/>
</dbReference>
<feature type="disulfide bond" evidence="26">
    <location>
        <begin position="2883"/>
        <end position="2910"/>
    </location>
</feature>
<feature type="domain" description="Sushi" evidence="30">
    <location>
        <begin position="2444"/>
        <end position="2501"/>
    </location>
</feature>
<evidence type="ECO:0000256" key="26">
    <source>
        <dbReference type="PROSITE-ProRule" id="PRU00302"/>
    </source>
</evidence>
<dbReference type="Pfam" id="PF02494">
    <property type="entry name" value="HYR"/>
    <property type="match status" value="2"/>
</dbReference>
<feature type="disulfide bond" evidence="26">
    <location>
        <begin position="3116"/>
        <end position="3143"/>
    </location>
</feature>
<keyword evidence="19" id="KW-1133">Transmembrane helix</keyword>
<keyword evidence="5" id="KW-0217">Developmental protein</keyword>
<evidence type="ECO:0000256" key="12">
    <source>
        <dbReference type="ARBA" id="ARBA00022723"/>
    </source>
</evidence>
<evidence type="ECO:0000256" key="11">
    <source>
        <dbReference type="ARBA" id="ARBA00022705"/>
    </source>
</evidence>
<feature type="domain" description="Sushi" evidence="30">
    <location>
        <begin position="3393"/>
        <end position="3456"/>
    </location>
</feature>
<organism evidence="33">
    <name type="scientific">Capitella teleta</name>
    <name type="common">Polychaete worm</name>
    <dbReference type="NCBI Taxonomy" id="283909"/>
    <lineage>
        <taxon>Eukaryota</taxon>
        <taxon>Metazoa</taxon>
        <taxon>Spiralia</taxon>
        <taxon>Lophotrochozoa</taxon>
        <taxon>Annelida</taxon>
        <taxon>Polychaeta</taxon>
        <taxon>Sedentaria</taxon>
        <taxon>Scolecida</taxon>
        <taxon>Capitellidae</taxon>
        <taxon>Capitella</taxon>
    </lineage>
</organism>
<feature type="disulfide bond" evidence="25">
    <location>
        <begin position="1776"/>
        <end position="1785"/>
    </location>
</feature>
<dbReference type="GO" id="GO:0003682">
    <property type="term" value="F:chromatin binding"/>
    <property type="evidence" value="ECO:0007669"/>
    <property type="project" value="InterPro"/>
</dbReference>
<dbReference type="EMBL" id="KB301731">
    <property type="protein sequence ID" value="ELU05207.1"/>
    <property type="molecule type" value="Genomic_DNA"/>
</dbReference>
<evidence type="ECO:0000313" key="35">
    <source>
        <dbReference type="Proteomes" id="UP000014760"/>
    </source>
</evidence>
<feature type="disulfide bond" evidence="26">
    <location>
        <begin position="3488"/>
        <end position="3515"/>
    </location>
</feature>
<evidence type="ECO:0000313" key="33">
    <source>
        <dbReference type="EMBL" id="ELU05207.1"/>
    </source>
</evidence>
<feature type="domain" description="EGF-like" evidence="28">
    <location>
        <begin position="1902"/>
        <end position="1939"/>
    </location>
</feature>
<proteinExistence type="inferred from homology"/>
<feature type="disulfide bond" evidence="26">
    <location>
        <begin position="4334"/>
        <end position="4361"/>
    </location>
</feature>
<feature type="disulfide bond" evidence="26">
    <location>
        <begin position="4982"/>
        <end position="5009"/>
    </location>
</feature>
<dbReference type="PROSITE" id="PS50026">
    <property type="entry name" value="EGF_3"/>
    <property type="match status" value="7"/>
</dbReference>
<dbReference type="PROSITE" id="PS50825">
    <property type="entry name" value="HYR"/>
    <property type="match status" value="2"/>
</dbReference>
<feature type="domain" description="Sushi" evidence="30">
    <location>
        <begin position="4066"/>
        <end position="4123"/>
    </location>
</feature>
<feature type="domain" description="Sushi" evidence="30">
    <location>
        <begin position="4836"/>
        <end position="4888"/>
    </location>
</feature>
<feature type="disulfide bond" evidence="25">
    <location>
        <begin position="5120"/>
        <end position="5129"/>
    </location>
</feature>
<feature type="domain" description="Sushi" evidence="30">
    <location>
        <begin position="3329"/>
        <end position="3392"/>
    </location>
</feature>
<dbReference type="GO" id="GO:0048592">
    <property type="term" value="P:eye morphogenesis"/>
    <property type="evidence" value="ECO:0007669"/>
    <property type="project" value="UniProtKB-ARBA"/>
</dbReference>
<dbReference type="InterPro" id="IPR000436">
    <property type="entry name" value="Sushi_SCR_CCP_dom"/>
</dbReference>
<evidence type="ECO:0000259" key="28">
    <source>
        <dbReference type="PROSITE" id="PS50026"/>
    </source>
</evidence>
<feature type="domain" description="Sushi" evidence="30">
    <location>
        <begin position="2619"/>
        <end position="2677"/>
    </location>
</feature>
<evidence type="ECO:0000256" key="17">
    <source>
        <dbReference type="ARBA" id="ARBA00022840"/>
    </source>
</evidence>
<dbReference type="SUPFAM" id="SSF49899">
    <property type="entry name" value="Concanavalin A-like lectins/glucanases"/>
    <property type="match status" value="1"/>
</dbReference>
<dbReference type="CDD" id="cd00033">
    <property type="entry name" value="CCP"/>
    <property type="match status" value="47"/>
</dbReference>
<feature type="disulfide bond" evidence="26">
    <location>
        <begin position="4393"/>
        <end position="4420"/>
    </location>
</feature>
<dbReference type="OrthoDB" id="6515930at2759"/>
<feature type="disulfide bond" evidence="26">
    <location>
        <begin position="2472"/>
        <end position="2499"/>
    </location>
</feature>
<feature type="domain" description="Sushi" evidence="30">
    <location>
        <begin position="2502"/>
        <end position="2559"/>
    </location>
</feature>
<dbReference type="InterPro" id="IPR018097">
    <property type="entry name" value="EGF_Ca-bd_CS"/>
</dbReference>
<dbReference type="GO" id="GO:0048468">
    <property type="term" value="P:cell development"/>
    <property type="evidence" value="ECO:0007669"/>
    <property type="project" value="UniProtKB-ARBA"/>
</dbReference>
<dbReference type="Gene3D" id="1.10.8.60">
    <property type="match status" value="1"/>
</dbReference>
<gene>
    <name evidence="33" type="ORF">CAPTEDRAFT_227166</name>
</gene>
<dbReference type="GO" id="GO:0005509">
    <property type="term" value="F:calcium ion binding"/>
    <property type="evidence" value="ECO:0007669"/>
    <property type="project" value="InterPro"/>
</dbReference>
<feature type="disulfide bond" evidence="26">
    <location>
        <begin position="2706"/>
        <end position="2733"/>
    </location>
</feature>
<keyword evidence="9 26" id="KW-0768">Sushi</keyword>
<dbReference type="OMA" id="KPLPLCE"/>
<dbReference type="Gene3D" id="2.10.50.10">
    <property type="entry name" value="Tumor Necrosis Factor Receptor, subunit A, domain 2"/>
    <property type="match status" value="3"/>
</dbReference>
<feature type="disulfide bond" evidence="26">
    <location>
        <begin position="4218"/>
        <end position="4245"/>
    </location>
</feature>
<feature type="domain" description="Sushi" evidence="30">
    <location>
        <begin position="3457"/>
        <end position="3517"/>
    </location>
</feature>
<dbReference type="CDD" id="cd00009">
    <property type="entry name" value="AAA"/>
    <property type="match status" value="1"/>
</dbReference>
<dbReference type="GO" id="GO:0016324">
    <property type="term" value="C:apical plasma membrane"/>
    <property type="evidence" value="ECO:0007669"/>
    <property type="project" value="UniProtKB-SubCell"/>
</dbReference>
<dbReference type="PROSITE" id="PS01186">
    <property type="entry name" value="EGF_2"/>
    <property type="match status" value="5"/>
</dbReference>
<dbReference type="SUPFAM" id="SSF57196">
    <property type="entry name" value="EGF/Laminin"/>
    <property type="match status" value="7"/>
</dbReference>
<feature type="disulfide bond" evidence="26">
    <location>
        <begin position="2233"/>
        <end position="2260"/>
    </location>
</feature>
<keyword evidence="14" id="KW-0677">Repeat</keyword>
<feature type="domain" description="Sushi" evidence="30">
    <location>
        <begin position="2324"/>
        <end position="2384"/>
    </location>
</feature>
<dbReference type="SUPFAM" id="SSF57535">
    <property type="entry name" value="Complement control module/SCR domain"/>
    <property type="match status" value="50"/>
</dbReference>
<feature type="disulfide bond" evidence="26">
    <location>
        <begin position="4451"/>
        <end position="4478"/>
    </location>
</feature>
<feature type="domain" description="Sushi" evidence="30">
    <location>
        <begin position="3264"/>
        <end position="3328"/>
    </location>
</feature>
<feature type="disulfide bond" evidence="26">
    <location>
        <begin position="4917"/>
        <end position="4944"/>
    </location>
</feature>
<evidence type="ECO:0000256" key="2">
    <source>
        <dbReference type="ARBA" id="ARBA00004247"/>
    </source>
</evidence>
<keyword evidence="17" id="KW-0067">ATP-binding</keyword>
<feature type="domain" description="Sushi" evidence="30">
    <location>
        <begin position="4481"/>
        <end position="4538"/>
    </location>
</feature>
<feature type="domain" description="Sushi" evidence="30">
    <location>
        <begin position="1063"/>
        <end position="1133"/>
    </location>
</feature>
<feature type="domain" description="Sushi" evidence="30">
    <location>
        <begin position="2796"/>
        <end position="2854"/>
    </location>
</feature>
<keyword evidence="18" id="KW-0460">Magnesium</keyword>
<feature type="disulfide bond" evidence="26">
    <location>
        <begin position="3549"/>
        <end position="3576"/>
    </location>
</feature>
<dbReference type="Pfam" id="PF09079">
    <property type="entry name" value="WHD_Cdc6"/>
    <property type="match status" value="1"/>
</dbReference>
<evidence type="ECO:0000256" key="18">
    <source>
        <dbReference type="ARBA" id="ARBA00022842"/>
    </source>
</evidence>
<dbReference type="InterPro" id="IPR011641">
    <property type="entry name" value="Tyr-kin_ephrin_A/B_rcpt-like"/>
</dbReference>
<dbReference type="InterPro" id="IPR003593">
    <property type="entry name" value="AAA+_ATPase"/>
</dbReference>
<evidence type="ECO:0000256" key="21">
    <source>
        <dbReference type="ARBA" id="ARBA00023136"/>
    </source>
</evidence>
<dbReference type="GO" id="GO:0009967">
    <property type="term" value="P:positive regulation of signal transduction"/>
    <property type="evidence" value="ECO:0007669"/>
    <property type="project" value="UniProtKB-ARBA"/>
</dbReference>
<dbReference type="STRING" id="283909.R7UMQ2"/>
<feature type="domain" description="Sushi" evidence="30">
    <location>
        <begin position="2971"/>
        <end position="3029"/>
    </location>
</feature>
<dbReference type="InterPro" id="IPR035976">
    <property type="entry name" value="Sushi/SCR/CCP_sf"/>
</dbReference>
<keyword evidence="11" id="KW-0235">DNA replication</keyword>
<dbReference type="Pfam" id="PF00084">
    <property type="entry name" value="Sushi"/>
    <property type="match status" value="46"/>
</dbReference>
<feature type="disulfide bond" evidence="26">
    <location>
        <begin position="2825"/>
        <end position="2852"/>
    </location>
</feature>
<feature type="disulfide bond" evidence="26">
    <location>
        <begin position="4509"/>
        <end position="4536"/>
    </location>
</feature>
<dbReference type="PROSITE" id="PS51828">
    <property type="entry name" value="PTX_2"/>
    <property type="match status" value="1"/>
</dbReference>
<feature type="disulfide bond" evidence="26">
    <location>
        <begin position="2589"/>
        <end position="2616"/>
    </location>
</feature>
<evidence type="ECO:0000256" key="9">
    <source>
        <dbReference type="ARBA" id="ARBA00022659"/>
    </source>
</evidence>
<keyword evidence="13" id="KW-0732">Signal</keyword>
<evidence type="ECO:0000256" key="8">
    <source>
        <dbReference type="ARBA" id="ARBA00022553"/>
    </source>
</evidence>
<evidence type="ECO:0000256" key="27">
    <source>
        <dbReference type="SAM" id="MobiDB-lite"/>
    </source>
</evidence>
<feature type="disulfide bond" evidence="26">
    <location>
        <begin position="4625"/>
        <end position="4652"/>
    </location>
</feature>
<feature type="domain" description="Sushi" evidence="30">
    <location>
        <begin position="3893"/>
        <end position="3948"/>
    </location>
</feature>
<evidence type="ECO:0000259" key="32">
    <source>
        <dbReference type="PROSITE" id="PS51828"/>
    </source>
</evidence>
<feature type="domain" description="Sushi" evidence="30">
    <location>
        <begin position="3087"/>
        <end position="3145"/>
    </location>
</feature>
<dbReference type="Pfam" id="PF00354">
    <property type="entry name" value="Pentaxin"/>
    <property type="match status" value="1"/>
</dbReference>
<feature type="compositionally biased region" description="Polar residues" evidence="27">
    <location>
        <begin position="274"/>
        <end position="290"/>
    </location>
</feature>
<dbReference type="GO" id="GO:0006260">
    <property type="term" value="P:DNA replication"/>
    <property type="evidence" value="ECO:0007669"/>
    <property type="project" value="UniProtKB-KW"/>
</dbReference>
<feature type="domain" description="Sushi" evidence="30">
    <location>
        <begin position="4712"/>
        <end position="4776"/>
    </location>
</feature>
<dbReference type="FunFam" id="2.10.25.10:FF:000123">
    <property type="entry name" value="Crumbs homolog 1 (Drosophila)"/>
    <property type="match status" value="1"/>
</dbReference>
<dbReference type="PRINTS" id="PR00895">
    <property type="entry name" value="PENTAXIN"/>
</dbReference>
<feature type="domain" description="EGF-like" evidence="28">
    <location>
        <begin position="1864"/>
        <end position="1900"/>
    </location>
</feature>
<evidence type="ECO:0000256" key="6">
    <source>
        <dbReference type="ARBA" id="ARBA00022475"/>
    </source>
</evidence>
<evidence type="ECO:0000259" key="29">
    <source>
        <dbReference type="PROSITE" id="PS50825"/>
    </source>
</evidence>
<evidence type="ECO:0000313" key="34">
    <source>
        <dbReference type="EnsemblMetazoa" id="CapteP227166"/>
    </source>
</evidence>
<feature type="disulfide bond" evidence="26">
    <location>
        <begin position="2355"/>
        <end position="2382"/>
    </location>
</feature>
<keyword evidence="12" id="KW-0479">Metal-binding</keyword>
<dbReference type="Pfam" id="PF00004">
    <property type="entry name" value="AAA"/>
    <property type="match status" value="1"/>
</dbReference>
<feature type="domain" description="EGF-like" evidence="28">
    <location>
        <begin position="1826"/>
        <end position="1862"/>
    </location>
</feature>
<dbReference type="Gene3D" id="3.40.50.300">
    <property type="entry name" value="P-loop containing nucleotide triphosphate hydrolases"/>
    <property type="match status" value="1"/>
</dbReference>
<feature type="region of interest" description="Disordered" evidence="27">
    <location>
        <begin position="391"/>
        <end position="448"/>
    </location>
</feature>
<dbReference type="SMART" id="SM00382">
    <property type="entry name" value="AAA"/>
    <property type="match status" value="1"/>
</dbReference>
<dbReference type="FunFam" id="2.10.25.10:FF:000565">
    <property type="entry name" value="Predicted protein"/>
    <property type="match status" value="1"/>
</dbReference>
<dbReference type="SMART" id="SM00159">
    <property type="entry name" value="PTX"/>
    <property type="match status" value="1"/>
</dbReference>
<dbReference type="FunFam" id="2.10.25.10:FF:000122">
    <property type="entry name" value="Protein crumbs homolog 2"/>
    <property type="match status" value="2"/>
</dbReference>
<keyword evidence="8" id="KW-0597">Phosphoprotein</keyword>
<keyword evidence="6" id="KW-1003">Cell membrane</keyword>
<dbReference type="Pfam" id="PF00008">
    <property type="entry name" value="EGF"/>
    <property type="match status" value="6"/>
</dbReference>
<evidence type="ECO:0000256" key="14">
    <source>
        <dbReference type="ARBA" id="ARBA00022737"/>
    </source>
</evidence>
<evidence type="ECO:0000256" key="3">
    <source>
        <dbReference type="ARBA" id="ARBA00008398"/>
    </source>
</evidence>
<feature type="disulfide bond" evidence="26">
    <location>
        <begin position="3459"/>
        <end position="3502"/>
    </location>
</feature>
<dbReference type="CDD" id="cd00054">
    <property type="entry name" value="EGF_CA"/>
    <property type="match status" value="6"/>
</dbReference>
<dbReference type="HOGENOM" id="CLU_223293_0_0_1"/>
<feature type="disulfide bond" evidence="26">
    <location>
        <begin position="3615"/>
        <end position="3642"/>
    </location>
</feature>
<dbReference type="InterPro" id="IPR001759">
    <property type="entry name" value="PTX_dom"/>
</dbReference>
<feature type="domain" description="Sushi" evidence="30">
    <location>
        <begin position="4306"/>
        <end position="4363"/>
    </location>
</feature>
<feature type="domain" description="Sushi" evidence="30">
    <location>
        <begin position="3030"/>
        <end position="3086"/>
    </location>
</feature>
<dbReference type="InterPro" id="IPR000742">
    <property type="entry name" value="EGF"/>
</dbReference>
<dbReference type="Gene3D" id="2.30.30.490">
    <property type="match status" value="1"/>
</dbReference>
<feature type="disulfide bond" evidence="26">
    <location>
        <begin position="4094"/>
        <end position="4121"/>
    </location>
</feature>
<dbReference type="InterPro" id="IPR013320">
    <property type="entry name" value="ConA-like_dom_sf"/>
</dbReference>
<feature type="domain" description="Sushi" evidence="30">
    <location>
        <begin position="2913"/>
        <end position="2970"/>
    </location>
</feature>
<dbReference type="Proteomes" id="UP000014760">
    <property type="component" value="Unassembled WGS sequence"/>
</dbReference>
<dbReference type="Pfam" id="PF07699">
    <property type="entry name" value="Ephrin_rec_like"/>
    <property type="match status" value="3"/>
</dbReference>
<keyword evidence="24" id="KW-0539">Nucleus</keyword>
<feature type="disulfide bond" evidence="26">
    <location>
        <begin position="3737"/>
        <end position="3764"/>
    </location>
</feature>
<dbReference type="PROSITE" id="PS00022">
    <property type="entry name" value="EGF_1"/>
    <property type="match status" value="6"/>
</dbReference>
<feature type="disulfide bond" evidence="26">
    <location>
        <begin position="3234"/>
        <end position="3261"/>
    </location>
</feature>
<evidence type="ECO:0000256" key="20">
    <source>
        <dbReference type="ARBA" id="ARBA00023125"/>
    </source>
</evidence>
<evidence type="ECO:0000256" key="15">
    <source>
        <dbReference type="ARBA" id="ARBA00022741"/>
    </source>
</evidence>
<comment type="caution">
    <text evidence="25">Lacks conserved residue(s) required for the propagation of feature annotation.</text>
</comment>
<feature type="domain" description="Sushi" evidence="30">
    <location>
        <begin position="2147"/>
        <end position="2205"/>
    </location>
</feature>
<reference evidence="34" key="3">
    <citation type="submission" date="2015-06" db="UniProtKB">
        <authorList>
            <consortium name="EnsemblMetazoa"/>
        </authorList>
    </citation>
    <scope>IDENTIFICATION</scope>
</reference>
<dbReference type="InterPro" id="IPR015163">
    <property type="entry name" value="Cdc6_C"/>
</dbReference>
<feature type="disulfide bond" evidence="26">
    <location>
        <begin position="4159"/>
        <end position="4186"/>
    </location>
</feature>
<feature type="disulfide bond" evidence="25">
    <location>
        <begin position="1929"/>
        <end position="1938"/>
    </location>
</feature>
<evidence type="ECO:0000256" key="19">
    <source>
        <dbReference type="ARBA" id="ARBA00022989"/>
    </source>
</evidence>
<feature type="domain" description="Sushi" evidence="30">
    <location>
        <begin position="5012"/>
        <end position="5068"/>
    </location>
</feature>
<feature type="region of interest" description="Disordered" evidence="27">
    <location>
        <begin position="169"/>
        <end position="377"/>
    </location>
</feature>
<dbReference type="GO" id="GO:0005524">
    <property type="term" value="F:ATP binding"/>
    <property type="evidence" value="ECO:0007669"/>
    <property type="project" value="UniProtKB-KW"/>
</dbReference>
<evidence type="ECO:0000256" key="1">
    <source>
        <dbReference type="ARBA" id="ARBA00004123"/>
    </source>
</evidence>
<feature type="domain" description="Sushi" evidence="30">
    <location>
        <begin position="4007"/>
        <end position="4065"/>
    </location>
</feature>
<dbReference type="InterPro" id="IPR041083">
    <property type="entry name" value="AAA_lid_10"/>
</dbReference>
<dbReference type="InterPro" id="IPR043151">
    <property type="entry name" value="BAH_sf"/>
</dbReference>
<keyword evidence="21" id="KW-0472">Membrane</keyword>
<feature type="disulfide bond" evidence="26">
    <location>
        <begin position="3176"/>
        <end position="3203"/>
    </location>
</feature>
<feature type="domain" description="Sushi" evidence="30">
    <location>
        <begin position="4423"/>
        <end position="4480"/>
    </location>
</feature>
<evidence type="ECO:0000256" key="7">
    <source>
        <dbReference type="ARBA" id="ARBA00022536"/>
    </source>
</evidence>
<dbReference type="GO" id="GO:0016887">
    <property type="term" value="F:ATP hydrolysis activity"/>
    <property type="evidence" value="ECO:0007669"/>
    <property type="project" value="InterPro"/>
</dbReference>
<name>R7UMQ2_CAPTE</name>
<feature type="domain" description="Sushi" evidence="30">
    <location>
        <begin position="4189"/>
        <end position="4247"/>
    </location>
</feature>
<dbReference type="Pfam" id="PF17872">
    <property type="entry name" value="AAA_lid_10"/>
    <property type="match status" value="1"/>
</dbReference>
<reference evidence="35" key="1">
    <citation type="submission" date="2012-12" db="EMBL/GenBank/DDBJ databases">
        <authorList>
            <person name="Hellsten U."/>
            <person name="Grimwood J."/>
            <person name="Chapman J.A."/>
            <person name="Shapiro H."/>
            <person name="Aerts A."/>
            <person name="Otillar R.P."/>
            <person name="Terry A.Y."/>
            <person name="Boore J.L."/>
            <person name="Simakov O."/>
            <person name="Marletaz F."/>
            <person name="Cho S.-J."/>
            <person name="Edsinger-Gonzales E."/>
            <person name="Havlak P."/>
            <person name="Kuo D.-H."/>
            <person name="Larsson T."/>
            <person name="Lv J."/>
            <person name="Arendt D."/>
            <person name="Savage R."/>
            <person name="Osoegawa K."/>
            <person name="de Jong P."/>
            <person name="Lindberg D.R."/>
            <person name="Seaver E.C."/>
            <person name="Weisblat D.A."/>
            <person name="Putnam N.H."/>
            <person name="Grigoriev I.V."/>
            <person name="Rokhsar D.S."/>
        </authorList>
    </citation>
    <scope>NUCLEOTIDE SEQUENCE</scope>
    <source>
        <strain evidence="35">I ESC-2004</strain>
    </source>
</reference>
<protein>
    <recommendedName>
        <fullName evidence="4">Origin recognition complex subunit 1</fullName>
    </recommendedName>
</protein>
<feature type="domain" description="HYR" evidence="29">
    <location>
        <begin position="1132"/>
        <end position="1216"/>
    </location>
</feature>
<dbReference type="SMART" id="SM01411">
    <property type="entry name" value="Ephrin_rec_like"/>
    <property type="match status" value="3"/>
</dbReference>
<feature type="domain" description="Sushi" evidence="30">
    <location>
        <begin position="4364"/>
        <end position="4422"/>
    </location>
</feature>
<evidence type="ECO:0000256" key="4">
    <source>
        <dbReference type="ARBA" id="ARBA00019081"/>
    </source>
</evidence>
<evidence type="ECO:0000256" key="22">
    <source>
        <dbReference type="ARBA" id="ARBA00023157"/>
    </source>
</evidence>
<feature type="domain" description="Pentraxin (PTX)" evidence="32">
    <location>
        <begin position="1944"/>
        <end position="2146"/>
    </location>
</feature>
<dbReference type="InterPro" id="IPR003410">
    <property type="entry name" value="HYR_dom"/>
</dbReference>
<dbReference type="EMBL" id="AMQN01007929">
    <property type="status" value="NOT_ANNOTATED_CDS"/>
    <property type="molecule type" value="Genomic_DNA"/>
</dbReference>
<dbReference type="GO" id="GO:0008593">
    <property type="term" value="P:regulation of Notch signaling pathway"/>
    <property type="evidence" value="ECO:0007669"/>
    <property type="project" value="UniProtKB-ARBA"/>
</dbReference>
<evidence type="ECO:0000256" key="5">
    <source>
        <dbReference type="ARBA" id="ARBA00022473"/>
    </source>
</evidence>
<feature type="disulfide bond" evidence="26">
    <location>
        <begin position="2530"/>
        <end position="2557"/>
    </location>
</feature>
<feature type="domain" description="EGF-like" evidence="28">
    <location>
        <begin position="1692"/>
        <end position="1725"/>
    </location>
</feature>
<feature type="domain" description="Sushi" evidence="30">
    <location>
        <begin position="4655"/>
        <end position="4711"/>
    </location>
</feature>
<feature type="domain" description="Sushi" evidence="30">
    <location>
        <begin position="3146"/>
        <end position="3205"/>
    </location>
</feature>
<feature type="disulfide bond" evidence="25">
    <location>
        <begin position="1852"/>
        <end position="1861"/>
    </location>
</feature>
<feature type="domain" description="Sushi" evidence="30">
    <location>
        <begin position="3702"/>
        <end position="3766"/>
    </location>
</feature>
<feature type="domain" description="Sushi" evidence="30">
    <location>
        <begin position="3949"/>
        <end position="4006"/>
    </location>
</feature>
<feature type="domain" description="Sushi" evidence="30">
    <location>
        <begin position="4124"/>
        <end position="4188"/>
    </location>
</feature>
<dbReference type="SUPFAM" id="SSF52540">
    <property type="entry name" value="P-loop containing nucleoside triphosphate hydrolases"/>
    <property type="match status" value="1"/>
</dbReference>
<feature type="compositionally biased region" description="Acidic residues" evidence="27">
    <location>
        <begin position="357"/>
        <end position="366"/>
    </location>
</feature>
<comment type="subcellular location">
    <subcellularLocation>
        <location evidence="2">Apical cell membrane</location>
        <topology evidence="2">Single-pass type I membrane protein</topology>
    </subcellularLocation>
    <subcellularLocation>
        <location evidence="1">Nucleus</location>
    </subcellularLocation>
</comment>
<dbReference type="PROSITE" id="PS00010">
    <property type="entry name" value="ASX_HYDROXYL"/>
    <property type="match status" value="3"/>
</dbReference>
<reference evidence="33 35" key="2">
    <citation type="journal article" date="2013" name="Nature">
        <title>Insights into bilaterian evolution from three spiralian genomes.</title>
        <authorList>
            <person name="Simakov O."/>
            <person name="Marletaz F."/>
            <person name="Cho S.J."/>
            <person name="Edsinger-Gonzales E."/>
            <person name="Havlak P."/>
            <person name="Hellsten U."/>
            <person name="Kuo D.H."/>
            <person name="Larsson T."/>
            <person name="Lv J."/>
            <person name="Arendt D."/>
            <person name="Savage R."/>
            <person name="Osoegawa K."/>
            <person name="de Jong P."/>
            <person name="Grimwood J."/>
            <person name="Chapman J.A."/>
            <person name="Shapiro H."/>
            <person name="Aerts A."/>
            <person name="Otillar R.P."/>
            <person name="Terry A.Y."/>
            <person name="Boore J.L."/>
            <person name="Grigoriev I.V."/>
            <person name="Lindberg D.R."/>
            <person name="Seaver E.C."/>
            <person name="Weisblat D.A."/>
            <person name="Putnam N.H."/>
            <person name="Rokhsar D.S."/>
        </authorList>
    </citation>
    <scope>NUCLEOTIDE SEQUENCE</scope>
    <source>
        <strain evidence="33 35">I ESC-2004</strain>
    </source>
</reference>
<keyword evidence="20" id="KW-0238">DNA-binding</keyword>
<comment type="similarity">
    <text evidence="3">Belongs to the ORC1 family.</text>
</comment>
<feature type="disulfide bond" evidence="26">
    <location>
        <begin position="3863"/>
        <end position="3890"/>
    </location>
</feature>
<feature type="domain" description="HYR" evidence="29">
    <location>
        <begin position="1217"/>
        <end position="1294"/>
    </location>
</feature>
<feature type="domain" description="EGF-like" evidence="28">
    <location>
        <begin position="1788"/>
        <end position="1824"/>
    </location>
</feature>
<feature type="domain" description="Sushi" evidence="30">
    <location>
        <begin position="2560"/>
        <end position="2618"/>
    </location>
</feature>
<feature type="domain" description="Sushi" evidence="30">
    <location>
        <begin position="2385"/>
        <end position="2443"/>
    </location>
</feature>
<feature type="disulfide bond" evidence="26">
    <location>
        <begin position="4567"/>
        <end position="4594"/>
    </location>
</feature>
<feature type="domain" description="Sushi" evidence="30">
    <location>
        <begin position="4248"/>
        <end position="4305"/>
    </location>
</feature>
<feature type="compositionally biased region" description="Polar residues" evidence="27">
    <location>
        <begin position="337"/>
        <end position="348"/>
    </location>
</feature>
<dbReference type="GO" id="GO:0003677">
    <property type="term" value="F:DNA binding"/>
    <property type="evidence" value="ECO:0007669"/>
    <property type="project" value="UniProtKB-KW"/>
</dbReference>
<dbReference type="GO" id="GO:0005634">
    <property type="term" value="C:nucleus"/>
    <property type="evidence" value="ECO:0007669"/>
    <property type="project" value="UniProtKB-SubCell"/>
</dbReference>
<feature type="disulfide bond" evidence="26">
    <location>
        <begin position="3057"/>
        <end position="3084"/>
    </location>
</feature>
<feature type="disulfide bond" evidence="26">
    <location>
        <begin position="4276"/>
        <end position="4303"/>
    </location>
</feature>
<dbReference type="GO" id="GO:0080090">
    <property type="term" value="P:regulation of primary metabolic process"/>
    <property type="evidence" value="ECO:0007669"/>
    <property type="project" value="UniProtKB-ARBA"/>
</dbReference>
<dbReference type="PANTHER" id="PTHR46393">
    <property type="entry name" value="SUSHI DOMAIN-CONTAINING PROTEIN"/>
    <property type="match status" value="1"/>
</dbReference>
<dbReference type="PANTHER" id="PTHR46393:SF7">
    <property type="entry name" value="COMPLEMENT C2"/>
    <property type="match status" value="1"/>
</dbReference>
<dbReference type="PROSITE" id="PS50923">
    <property type="entry name" value="SUSHI"/>
    <property type="match status" value="51"/>
</dbReference>
<keyword evidence="16" id="KW-0221">Differentiation</keyword>
<dbReference type="Gene3D" id="2.10.25.10">
    <property type="entry name" value="Laminin"/>
    <property type="match status" value="8"/>
</dbReference>
<feature type="disulfide bond" evidence="25">
    <location>
        <begin position="5102"/>
        <end position="5112"/>
    </location>
</feature>
<feature type="domain" description="Sushi" evidence="30">
    <location>
        <begin position="4539"/>
        <end position="4596"/>
    </location>
</feature>
<feature type="domain" description="Sushi" evidence="30">
    <location>
        <begin position="3767"/>
        <end position="3830"/>
    </location>
</feature>
<feature type="domain" description="Sushi" evidence="30">
    <location>
        <begin position="2678"/>
        <end position="2735"/>
    </location>
</feature>
<feature type="disulfide bond" evidence="26">
    <location>
        <begin position="4805"/>
        <end position="4832"/>
    </location>
</feature>
<feature type="domain" description="EGF-like" evidence="28">
    <location>
        <begin position="1750"/>
        <end position="1786"/>
    </location>
</feature>
<dbReference type="InterPro" id="IPR001881">
    <property type="entry name" value="EGF-like_Ca-bd_dom"/>
</dbReference>
<feature type="domain" description="Sushi" evidence="30">
    <location>
        <begin position="4597"/>
        <end position="4654"/>
    </location>
</feature>
<dbReference type="CDD" id="cd08768">
    <property type="entry name" value="Cdc6_C"/>
    <property type="match status" value="1"/>
</dbReference>
<feature type="domain" description="Sushi" evidence="30">
    <location>
        <begin position="3831"/>
        <end position="3892"/>
    </location>
</feature>
<feature type="disulfide bond" evidence="25">
    <location>
        <begin position="1814"/>
        <end position="1823"/>
    </location>
</feature>
<dbReference type="SMART" id="SM00179">
    <property type="entry name" value="EGF_CA"/>
    <property type="match status" value="6"/>
</dbReference>
<feature type="domain" description="Sushi" evidence="30">
    <location>
        <begin position="3206"/>
        <end position="3263"/>
    </location>
</feature>
<evidence type="ECO:0000256" key="24">
    <source>
        <dbReference type="ARBA" id="ARBA00023242"/>
    </source>
</evidence>
<feature type="disulfide bond" evidence="26">
    <location>
        <begin position="3427"/>
        <end position="3454"/>
    </location>
</feature>
<dbReference type="SUPFAM" id="SSF46785">
    <property type="entry name" value="Winged helix' DNA-binding domain"/>
    <property type="match status" value="1"/>
</dbReference>
<feature type="disulfide bond" evidence="26">
    <location>
        <begin position="2176"/>
        <end position="2203"/>
    </location>
</feature>
<keyword evidence="35" id="KW-1185">Reference proteome</keyword>
<feature type="domain" description="Sushi" evidence="30">
    <location>
        <begin position="2736"/>
        <end position="2795"/>
    </location>
</feature>
<dbReference type="FunFam" id="3.40.50.300:FF:000199">
    <property type="entry name" value="Origin recognition complex subunit 1"/>
    <property type="match status" value="1"/>
</dbReference>
<feature type="domain" description="Sushi" evidence="30">
    <location>
        <begin position="3579"/>
        <end position="3644"/>
    </location>
</feature>
<dbReference type="InterPro" id="IPR000152">
    <property type="entry name" value="EGF-type_Asp/Asn_hydroxyl_site"/>
</dbReference>
<feature type="disulfide bond" evidence="26">
    <location>
        <begin position="2326"/>
        <end position="2369"/>
    </location>
</feature>
<dbReference type="SMART" id="SM01074">
    <property type="entry name" value="Cdc6_C"/>
    <property type="match status" value="1"/>
</dbReference>
<dbReference type="GO" id="GO:0030182">
    <property type="term" value="P:neuron differentiation"/>
    <property type="evidence" value="ECO:0007669"/>
    <property type="project" value="UniProtKB-ARBA"/>
</dbReference>
<feature type="domain" description="BAH" evidence="31">
    <location>
        <begin position="40"/>
        <end position="168"/>
    </location>
</feature>
<dbReference type="FunFam" id="1.10.8.60:FF:000062">
    <property type="entry name" value="Origin recognition complex subunit 1"/>
    <property type="match status" value="1"/>
</dbReference>
<feature type="disulfide bond" evidence="26">
    <location>
        <begin position="4859"/>
        <end position="4886"/>
    </location>
</feature>
<feature type="disulfide bond" evidence="26">
    <location>
        <begin position="3977"/>
        <end position="4004"/>
    </location>
</feature>
<evidence type="ECO:0000256" key="13">
    <source>
        <dbReference type="ARBA" id="ARBA00022729"/>
    </source>
</evidence>
<feature type="disulfide bond" evidence="25">
    <location>
        <begin position="1890"/>
        <end position="1899"/>
    </location>
</feature>
<feature type="domain" description="Sushi" evidence="30">
    <location>
        <begin position="2206"/>
        <end position="2262"/>
    </location>
</feature>